<dbReference type="PANTHER" id="PTHR40056:SF1">
    <property type="entry name" value="DUF1836 DOMAIN-CONTAINING PROTEIN"/>
    <property type="match status" value="1"/>
</dbReference>
<organism evidence="1 2">
    <name type="scientific">Desulfitobacterium hafniense DP7</name>
    <dbReference type="NCBI Taxonomy" id="537010"/>
    <lineage>
        <taxon>Bacteria</taxon>
        <taxon>Bacillati</taxon>
        <taxon>Bacillota</taxon>
        <taxon>Clostridia</taxon>
        <taxon>Eubacteriales</taxon>
        <taxon>Desulfitobacteriaceae</taxon>
        <taxon>Desulfitobacterium</taxon>
    </lineage>
</organism>
<dbReference type="Proteomes" id="UP000004416">
    <property type="component" value="Unassembled WGS sequence"/>
</dbReference>
<evidence type="ECO:0000313" key="1">
    <source>
        <dbReference type="EMBL" id="EHL06894.1"/>
    </source>
</evidence>
<dbReference type="PATRIC" id="fig|537010.4.peg.2277"/>
<gene>
    <name evidence="1" type="ORF">HMPREF0322_02425</name>
</gene>
<dbReference type="InterPro" id="IPR014975">
    <property type="entry name" value="DUF1836"/>
</dbReference>
<protein>
    <recommendedName>
        <fullName evidence="3">DUF1836 domain-containing protein</fullName>
    </recommendedName>
</protein>
<evidence type="ECO:0000313" key="2">
    <source>
        <dbReference type="Proteomes" id="UP000004416"/>
    </source>
</evidence>
<dbReference type="PANTHER" id="PTHR40056">
    <property type="entry name" value="HYPOTHETICAL CYTOSOLIC PROTEIN"/>
    <property type="match status" value="1"/>
</dbReference>
<comment type="caution">
    <text evidence="1">The sequence shown here is derived from an EMBL/GenBank/DDBJ whole genome shotgun (WGS) entry which is preliminary data.</text>
</comment>
<dbReference type="EMBL" id="AFZX01000059">
    <property type="protein sequence ID" value="EHL06894.1"/>
    <property type="molecule type" value="Genomic_DNA"/>
</dbReference>
<dbReference type="AlphaFoldDB" id="G9XN84"/>
<sequence>MCSCLALALAALDRIVEGKYRKGGDQFMNHLKEIMEIANHFEPKKKALPYLELDSMMLSQVVEVAHRVAQNDINNTHIQNWVKRKYLPNPQKKKYTREQVANILLINDLRNILSLEEASQLLSFVNLNLEDNSDDRINPAKLYRYYSEIFDLSQKDWVTSLEQLPKEVNQILAGEDLSEDDKDKVAATLVILDLLARANLYKQIAQQWLKNISRAGTPGEES</sequence>
<dbReference type="HOGENOM" id="CLU_1394365_0_0_9"/>
<name>G9XN84_DESHA</name>
<reference evidence="1 2" key="1">
    <citation type="submission" date="2011-08" db="EMBL/GenBank/DDBJ databases">
        <authorList>
            <person name="Weinstock G."/>
            <person name="Sodergren E."/>
            <person name="Clifton S."/>
            <person name="Fulton L."/>
            <person name="Fulton B."/>
            <person name="Courtney L."/>
            <person name="Fronick C."/>
            <person name="Harrison M."/>
            <person name="Strong C."/>
            <person name="Farmer C."/>
            <person name="Delahaunty K."/>
            <person name="Markovic C."/>
            <person name="Hall O."/>
            <person name="Minx P."/>
            <person name="Tomlinson C."/>
            <person name="Mitreva M."/>
            <person name="Hou S."/>
            <person name="Chen J."/>
            <person name="Wollam A."/>
            <person name="Pepin K.H."/>
            <person name="Johnson M."/>
            <person name="Bhonagiri V."/>
            <person name="Zhang X."/>
            <person name="Suruliraj S."/>
            <person name="Warren W."/>
            <person name="Chinwalla A."/>
            <person name="Mardis E.R."/>
            <person name="Wilson R.K."/>
        </authorList>
    </citation>
    <scope>NUCLEOTIDE SEQUENCE [LARGE SCALE GENOMIC DNA]</scope>
    <source>
        <strain evidence="1 2">DP7</strain>
    </source>
</reference>
<dbReference type="Pfam" id="PF08876">
    <property type="entry name" value="DUF1836"/>
    <property type="match status" value="1"/>
</dbReference>
<accession>G9XN84</accession>
<evidence type="ECO:0008006" key="3">
    <source>
        <dbReference type="Google" id="ProtNLM"/>
    </source>
</evidence>
<proteinExistence type="predicted"/>